<name>A0A917QYE0_9ACTN</name>
<accession>A0A917QYE0</accession>
<dbReference type="PANTHER" id="PTHR46796:SF15">
    <property type="entry name" value="BLL1074 PROTEIN"/>
    <property type="match status" value="1"/>
</dbReference>
<evidence type="ECO:0000313" key="5">
    <source>
        <dbReference type="EMBL" id="GGK76408.1"/>
    </source>
</evidence>
<dbReference type="InterPro" id="IPR050204">
    <property type="entry name" value="AraC_XylS_family_regulators"/>
</dbReference>
<dbReference type="GO" id="GO:0043565">
    <property type="term" value="F:sequence-specific DNA binding"/>
    <property type="evidence" value="ECO:0007669"/>
    <property type="project" value="InterPro"/>
</dbReference>
<organism evidence="5 6">
    <name type="scientific">Streptomyces flaveus</name>
    <dbReference type="NCBI Taxonomy" id="66370"/>
    <lineage>
        <taxon>Bacteria</taxon>
        <taxon>Bacillati</taxon>
        <taxon>Actinomycetota</taxon>
        <taxon>Actinomycetes</taxon>
        <taxon>Kitasatosporales</taxon>
        <taxon>Streptomycetaceae</taxon>
        <taxon>Streptomyces</taxon>
        <taxon>Streptomyces aurantiacus group</taxon>
    </lineage>
</organism>
<keyword evidence="2" id="KW-0238">DNA-binding</keyword>
<dbReference type="AlphaFoldDB" id="A0A917QYE0"/>
<dbReference type="PANTHER" id="PTHR46796">
    <property type="entry name" value="HTH-TYPE TRANSCRIPTIONAL ACTIVATOR RHAS-RELATED"/>
    <property type="match status" value="1"/>
</dbReference>
<dbReference type="EMBL" id="BMPQ01000009">
    <property type="protein sequence ID" value="GGK76408.1"/>
    <property type="molecule type" value="Genomic_DNA"/>
</dbReference>
<reference evidence="5" key="1">
    <citation type="journal article" date="2014" name="Int. J. Syst. Evol. Microbiol.">
        <title>Complete genome sequence of Corynebacterium casei LMG S-19264T (=DSM 44701T), isolated from a smear-ripened cheese.</title>
        <authorList>
            <consortium name="US DOE Joint Genome Institute (JGI-PGF)"/>
            <person name="Walter F."/>
            <person name="Albersmeier A."/>
            <person name="Kalinowski J."/>
            <person name="Ruckert C."/>
        </authorList>
    </citation>
    <scope>NUCLEOTIDE SEQUENCE</scope>
    <source>
        <strain evidence="5">JCM 3035</strain>
    </source>
</reference>
<evidence type="ECO:0000256" key="3">
    <source>
        <dbReference type="ARBA" id="ARBA00023163"/>
    </source>
</evidence>
<feature type="domain" description="HTH araC/xylS-type" evidence="4">
    <location>
        <begin position="154"/>
        <end position="251"/>
    </location>
</feature>
<dbReference type="InterPro" id="IPR018060">
    <property type="entry name" value="HTH_AraC"/>
</dbReference>
<keyword evidence="3" id="KW-0804">Transcription</keyword>
<dbReference type="Pfam" id="PF12833">
    <property type="entry name" value="HTH_18"/>
    <property type="match status" value="1"/>
</dbReference>
<evidence type="ECO:0000313" key="6">
    <source>
        <dbReference type="Proteomes" id="UP000637788"/>
    </source>
</evidence>
<sequence length="265" mass="29131">MTNFLAERTLPTPDALRPWIADIGFGSVDGESREPFTHVPDTATNLVVRVEENGRRDTVVVGPRTRALYHASKRPVSCVQVRLGPGTARPLLGVAAVDLVGRVVRLGDLPDSSARQLADELRWLKAEDVVSHLAEVLPDRLSAATDRSRRELLRAAVEALSTNADHVPSQVQDLARRLAVSERQLRNLFSEGVGVSPKHYARIGRVRHVLTHAATTSWAQLATTTGYYDQSHMTSDFRTLMGVPPTSFFTGRLPNAQPCQAFSRI</sequence>
<dbReference type="Gene3D" id="1.10.10.60">
    <property type="entry name" value="Homeodomain-like"/>
    <property type="match status" value="1"/>
</dbReference>
<dbReference type="PROSITE" id="PS01124">
    <property type="entry name" value="HTH_ARAC_FAMILY_2"/>
    <property type="match status" value="1"/>
</dbReference>
<comment type="caution">
    <text evidence="5">The sequence shown here is derived from an EMBL/GenBank/DDBJ whole genome shotgun (WGS) entry which is preliminary data.</text>
</comment>
<keyword evidence="6" id="KW-1185">Reference proteome</keyword>
<proteinExistence type="predicted"/>
<reference evidence="5" key="2">
    <citation type="submission" date="2020-09" db="EMBL/GenBank/DDBJ databases">
        <authorList>
            <person name="Sun Q."/>
            <person name="Ohkuma M."/>
        </authorList>
    </citation>
    <scope>NUCLEOTIDE SEQUENCE</scope>
    <source>
        <strain evidence="5">JCM 3035</strain>
    </source>
</reference>
<protein>
    <recommendedName>
        <fullName evidence="4">HTH araC/xylS-type domain-containing protein</fullName>
    </recommendedName>
</protein>
<dbReference type="GO" id="GO:0003700">
    <property type="term" value="F:DNA-binding transcription factor activity"/>
    <property type="evidence" value="ECO:0007669"/>
    <property type="project" value="InterPro"/>
</dbReference>
<dbReference type="RefSeq" id="WP_189323397.1">
    <property type="nucleotide sequence ID" value="NZ_BMPQ01000009.1"/>
</dbReference>
<dbReference type="SMART" id="SM00342">
    <property type="entry name" value="HTH_ARAC"/>
    <property type="match status" value="1"/>
</dbReference>
<keyword evidence="1" id="KW-0805">Transcription regulation</keyword>
<gene>
    <name evidence="5" type="ORF">GCM10010094_41940</name>
</gene>
<dbReference type="Proteomes" id="UP000637788">
    <property type="component" value="Unassembled WGS sequence"/>
</dbReference>
<dbReference type="InterPro" id="IPR046532">
    <property type="entry name" value="DUF6597"/>
</dbReference>
<evidence type="ECO:0000256" key="2">
    <source>
        <dbReference type="ARBA" id="ARBA00023125"/>
    </source>
</evidence>
<evidence type="ECO:0000256" key="1">
    <source>
        <dbReference type="ARBA" id="ARBA00023015"/>
    </source>
</evidence>
<evidence type="ECO:0000259" key="4">
    <source>
        <dbReference type="PROSITE" id="PS01124"/>
    </source>
</evidence>
<dbReference type="Pfam" id="PF20240">
    <property type="entry name" value="DUF6597"/>
    <property type="match status" value="1"/>
</dbReference>